<sequence length="226" mass="23673">MTSDTAARASGSRAGIDPGVLVGYPPDRPVAGTLVLGSEPRLRSGTVVYDGSRIGDRLQTGHHVVIREQCEIGDDVSVWSNSVIDYGCRMGHRVRIHSNCYVAQYTEVEEDAFLAPGVTCANDLYPGQPASARAMTGPVIGARAQLGVNVTVLPYVRIGEGALVGGGSVVTRNLPAGVVAFGCPAVVRGHVEELVSIGTRVVRDPASRSGYRLVDPAGDSRPHDDG</sequence>
<accession>A0A6J4M9B6</accession>
<keyword evidence="1" id="KW-0808">Transferase</keyword>
<proteinExistence type="predicted"/>
<dbReference type="PROSITE" id="PS00101">
    <property type="entry name" value="HEXAPEP_TRANSFERASES"/>
    <property type="match status" value="1"/>
</dbReference>
<dbReference type="InterPro" id="IPR018357">
    <property type="entry name" value="Hexapep_transf_CS"/>
</dbReference>
<organism evidence="3">
    <name type="scientific">uncultured Nocardioidaceae bacterium</name>
    <dbReference type="NCBI Taxonomy" id="253824"/>
    <lineage>
        <taxon>Bacteria</taxon>
        <taxon>Bacillati</taxon>
        <taxon>Actinomycetota</taxon>
        <taxon>Actinomycetes</taxon>
        <taxon>Propionibacteriales</taxon>
        <taxon>Nocardioidaceae</taxon>
        <taxon>environmental samples</taxon>
    </lineage>
</organism>
<dbReference type="InterPro" id="IPR011004">
    <property type="entry name" value="Trimer_LpxA-like_sf"/>
</dbReference>
<protein>
    <recommendedName>
        <fullName evidence="4">N-acetyltransferase</fullName>
    </recommendedName>
</protein>
<dbReference type="PANTHER" id="PTHR43300">
    <property type="entry name" value="ACETYLTRANSFERASE"/>
    <property type="match status" value="1"/>
</dbReference>
<dbReference type="Pfam" id="PF00132">
    <property type="entry name" value="Hexapep"/>
    <property type="match status" value="2"/>
</dbReference>
<dbReference type="AlphaFoldDB" id="A0A6J4M9B6"/>
<reference evidence="3" key="1">
    <citation type="submission" date="2020-02" db="EMBL/GenBank/DDBJ databases">
        <authorList>
            <person name="Meier V. D."/>
        </authorList>
    </citation>
    <scope>NUCLEOTIDE SEQUENCE</scope>
    <source>
        <strain evidence="3">AVDCRST_MAG34</strain>
    </source>
</reference>
<dbReference type="EMBL" id="CADCUI010000034">
    <property type="protein sequence ID" value="CAA9349437.1"/>
    <property type="molecule type" value="Genomic_DNA"/>
</dbReference>
<dbReference type="GO" id="GO:0016740">
    <property type="term" value="F:transferase activity"/>
    <property type="evidence" value="ECO:0007669"/>
    <property type="project" value="UniProtKB-KW"/>
</dbReference>
<gene>
    <name evidence="3" type="ORF">AVDCRST_MAG34-1662</name>
</gene>
<dbReference type="Gene3D" id="2.160.10.10">
    <property type="entry name" value="Hexapeptide repeat proteins"/>
    <property type="match status" value="1"/>
</dbReference>
<dbReference type="InterPro" id="IPR001451">
    <property type="entry name" value="Hexapep"/>
</dbReference>
<dbReference type="CDD" id="cd03358">
    <property type="entry name" value="LbH_WxcM_N_like"/>
    <property type="match status" value="1"/>
</dbReference>
<keyword evidence="2" id="KW-0677">Repeat</keyword>
<evidence type="ECO:0000313" key="3">
    <source>
        <dbReference type="EMBL" id="CAA9349437.1"/>
    </source>
</evidence>
<dbReference type="InterPro" id="IPR050179">
    <property type="entry name" value="Trans_hexapeptide_repeat"/>
</dbReference>
<evidence type="ECO:0000256" key="2">
    <source>
        <dbReference type="ARBA" id="ARBA00022737"/>
    </source>
</evidence>
<evidence type="ECO:0008006" key="4">
    <source>
        <dbReference type="Google" id="ProtNLM"/>
    </source>
</evidence>
<evidence type="ECO:0000256" key="1">
    <source>
        <dbReference type="ARBA" id="ARBA00022679"/>
    </source>
</evidence>
<name>A0A6J4M9B6_9ACTN</name>
<dbReference type="SUPFAM" id="SSF51161">
    <property type="entry name" value="Trimeric LpxA-like enzymes"/>
    <property type="match status" value="1"/>
</dbReference>